<protein>
    <submittedName>
        <fullName evidence="5">Mitotic checkpoint protein BUB3</fullName>
    </submittedName>
</protein>
<keyword evidence="2" id="KW-0677">Repeat</keyword>
<keyword evidence="1 3" id="KW-0853">WD repeat</keyword>
<dbReference type="Gene3D" id="2.130.10.10">
    <property type="entry name" value="YVTN repeat-like/Quinoprotein amine dehydrogenase"/>
    <property type="match status" value="1"/>
</dbReference>
<evidence type="ECO:0000313" key="6">
    <source>
        <dbReference type="Proteomes" id="UP000499080"/>
    </source>
</evidence>
<sequence length="389" mass="43512">MTLPDSTNEFKLEEAPEDLISAVNFGPSSSQFLLASSWDCTVRLFDVTNNTKRLQYNHDAPVLDCCFQDQLYAWSGDLGGQLLTFDFNGYEHQGKKVGSHDAAIKCVEYCPDIHAVITGSWDQTVKLWDIRAPETPSTYRVPDKVYTMAICGEKLIVGTAGRRILVYDLRAMNYVEQLRESSLKYQTRCIRAFPNKQGYVVSSIEAYILFLLLHKFSGVIGKLCQRLWSKWEAQQHQPYLFIIQEPHAKNGKIASIPKCWKSWLSKSGKAGIITLPTCSSPVVLSAKENTMATKITINSKAFTIISSYSSPNANFREILGELTDLTTNINGEECLIGVDFNAHSQHWGYRNEDSRKSTSGVYCRKASSFSTAAIPLRLLSTTIDKAGPT</sequence>
<dbReference type="Pfam" id="PF14529">
    <property type="entry name" value="Exo_endo_phos_2"/>
    <property type="match status" value="1"/>
</dbReference>
<evidence type="ECO:0000256" key="3">
    <source>
        <dbReference type="PROSITE-ProRule" id="PRU00221"/>
    </source>
</evidence>
<evidence type="ECO:0000313" key="5">
    <source>
        <dbReference type="EMBL" id="GBN72523.1"/>
    </source>
</evidence>
<dbReference type="PROSITE" id="PS00678">
    <property type="entry name" value="WD_REPEATS_1"/>
    <property type="match status" value="1"/>
</dbReference>
<organism evidence="5 6">
    <name type="scientific">Araneus ventricosus</name>
    <name type="common">Orbweaver spider</name>
    <name type="synonym">Epeira ventricosa</name>
    <dbReference type="NCBI Taxonomy" id="182803"/>
    <lineage>
        <taxon>Eukaryota</taxon>
        <taxon>Metazoa</taxon>
        <taxon>Ecdysozoa</taxon>
        <taxon>Arthropoda</taxon>
        <taxon>Chelicerata</taxon>
        <taxon>Arachnida</taxon>
        <taxon>Araneae</taxon>
        <taxon>Araneomorphae</taxon>
        <taxon>Entelegynae</taxon>
        <taxon>Araneoidea</taxon>
        <taxon>Araneidae</taxon>
        <taxon>Araneus</taxon>
    </lineage>
</organism>
<evidence type="ECO:0000256" key="2">
    <source>
        <dbReference type="ARBA" id="ARBA00022737"/>
    </source>
</evidence>
<dbReference type="InterPro" id="IPR036322">
    <property type="entry name" value="WD40_repeat_dom_sf"/>
</dbReference>
<dbReference type="SUPFAM" id="SSF56219">
    <property type="entry name" value="DNase I-like"/>
    <property type="match status" value="1"/>
</dbReference>
<evidence type="ECO:0000259" key="4">
    <source>
        <dbReference type="Pfam" id="PF14529"/>
    </source>
</evidence>
<feature type="repeat" description="WD" evidence="3">
    <location>
        <begin position="97"/>
        <end position="138"/>
    </location>
</feature>
<name>A0A4Y2R9Y6_ARAVE</name>
<dbReference type="PANTHER" id="PTHR10971">
    <property type="entry name" value="MRNA EXPORT FACTOR AND BUB3"/>
    <property type="match status" value="1"/>
</dbReference>
<feature type="domain" description="Endonuclease/exonuclease/phosphatase" evidence="4">
    <location>
        <begin position="303"/>
        <end position="355"/>
    </location>
</feature>
<dbReference type="PROSITE" id="PS50082">
    <property type="entry name" value="WD_REPEATS_2"/>
    <property type="match status" value="1"/>
</dbReference>
<reference evidence="5 6" key="1">
    <citation type="journal article" date="2019" name="Sci. Rep.">
        <title>Orb-weaving spider Araneus ventricosus genome elucidates the spidroin gene catalogue.</title>
        <authorList>
            <person name="Kono N."/>
            <person name="Nakamura H."/>
            <person name="Ohtoshi R."/>
            <person name="Moran D.A.P."/>
            <person name="Shinohara A."/>
            <person name="Yoshida Y."/>
            <person name="Fujiwara M."/>
            <person name="Mori M."/>
            <person name="Tomita M."/>
            <person name="Arakawa K."/>
        </authorList>
    </citation>
    <scope>NUCLEOTIDE SEQUENCE [LARGE SCALE GENOMIC DNA]</scope>
</reference>
<dbReference type="PROSITE" id="PS50294">
    <property type="entry name" value="WD_REPEATS_REGION"/>
    <property type="match status" value="1"/>
</dbReference>
<dbReference type="InterPro" id="IPR019775">
    <property type="entry name" value="WD40_repeat_CS"/>
</dbReference>
<dbReference type="EMBL" id="BGPR01016306">
    <property type="protein sequence ID" value="GBN72523.1"/>
    <property type="molecule type" value="Genomic_DNA"/>
</dbReference>
<comment type="caution">
    <text evidence="5">The sequence shown here is derived from an EMBL/GenBank/DDBJ whole genome shotgun (WGS) entry which is preliminary data.</text>
</comment>
<dbReference type="InterPro" id="IPR015943">
    <property type="entry name" value="WD40/YVTN_repeat-like_dom_sf"/>
</dbReference>
<accession>A0A4Y2R9Y6</accession>
<keyword evidence="6" id="KW-1185">Reference proteome</keyword>
<dbReference type="OrthoDB" id="10262475at2759"/>
<dbReference type="Pfam" id="PF00400">
    <property type="entry name" value="WD40"/>
    <property type="match status" value="2"/>
</dbReference>
<dbReference type="InterPro" id="IPR001680">
    <property type="entry name" value="WD40_rpt"/>
</dbReference>
<dbReference type="InterPro" id="IPR005135">
    <property type="entry name" value="Endo/exonuclease/phosphatase"/>
</dbReference>
<proteinExistence type="predicted"/>
<dbReference type="InterPro" id="IPR036691">
    <property type="entry name" value="Endo/exonu/phosph_ase_sf"/>
</dbReference>
<dbReference type="SUPFAM" id="SSF50978">
    <property type="entry name" value="WD40 repeat-like"/>
    <property type="match status" value="1"/>
</dbReference>
<evidence type="ECO:0000256" key="1">
    <source>
        <dbReference type="ARBA" id="ARBA00022574"/>
    </source>
</evidence>
<gene>
    <name evidence="5" type="primary">bub3</name>
    <name evidence="5" type="ORF">AVEN_124194_1</name>
</gene>
<dbReference type="SMART" id="SM00320">
    <property type="entry name" value="WD40"/>
    <property type="match status" value="4"/>
</dbReference>
<dbReference type="AlphaFoldDB" id="A0A4Y2R9Y6"/>
<dbReference type="Proteomes" id="UP000499080">
    <property type="component" value="Unassembled WGS sequence"/>
</dbReference>
<dbReference type="GO" id="GO:0003824">
    <property type="term" value="F:catalytic activity"/>
    <property type="evidence" value="ECO:0007669"/>
    <property type="project" value="InterPro"/>
</dbReference>